<evidence type="ECO:0000313" key="2">
    <source>
        <dbReference type="Proteomes" id="UP001352263"/>
    </source>
</evidence>
<proteinExistence type="predicted"/>
<reference evidence="1 2" key="1">
    <citation type="submission" date="2023-10" db="EMBL/GenBank/DDBJ databases">
        <title>Noviherbaspirillum sp. CPCC 100848 genome assembly.</title>
        <authorList>
            <person name="Li X.Y."/>
            <person name="Fang X.M."/>
        </authorList>
    </citation>
    <scope>NUCLEOTIDE SEQUENCE [LARGE SCALE GENOMIC DNA]</scope>
    <source>
        <strain evidence="1 2">CPCC 100848</strain>
    </source>
</reference>
<comment type="caution">
    <text evidence="1">The sequence shown here is derived from an EMBL/GenBank/DDBJ whole genome shotgun (WGS) entry which is preliminary data.</text>
</comment>
<name>A0ABU6JIS4_9BURK</name>
<gene>
    <name evidence="1" type="ORF">RY831_30200</name>
</gene>
<dbReference type="SUPFAM" id="SSF54427">
    <property type="entry name" value="NTF2-like"/>
    <property type="match status" value="1"/>
</dbReference>
<dbReference type="EMBL" id="JAWIIV010000053">
    <property type="protein sequence ID" value="MEC4723418.1"/>
    <property type="molecule type" value="Genomic_DNA"/>
</dbReference>
<keyword evidence="2" id="KW-1185">Reference proteome</keyword>
<dbReference type="Proteomes" id="UP001352263">
    <property type="component" value="Unassembled WGS sequence"/>
</dbReference>
<dbReference type="RefSeq" id="WP_326510030.1">
    <property type="nucleotide sequence ID" value="NZ_JAWIIV010000053.1"/>
</dbReference>
<protein>
    <submittedName>
        <fullName evidence="1">Nuclear transport factor 2 family protein</fullName>
    </submittedName>
</protein>
<sequence length="124" mass="14110">MNADQFQQAAEATVRLYCVAWGEPEAEKRRAMLAQVCSDTAQYTDPTVHFNHWRELDAYVANVHVIFPGCRIEITSGIETHHGNGRFYWRFITSDGTTRQAGVDFVEFDADGRLGRIVGFFDPH</sequence>
<evidence type="ECO:0000313" key="1">
    <source>
        <dbReference type="EMBL" id="MEC4723418.1"/>
    </source>
</evidence>
<dbReference type="InterPro" id="IPR032710">
    <property type="entry name" value="NTF2-like_dom_sf"/>
</dbReference>
<organism evidence="1 2">
    <name type="scientific">Noviherbaspirillum album</name>
    <dbReference type="NCBI Taxonomy" id="3080276"/>
    <lineage>
        <taxon>Bacteria</taxon>
        <taxon>Pseudomonadati</taxon>
        <taxon>Pseudomonadota</taxon>
        <taxon>Betaproteobacteria</taxon>
        <taxon>Burkholderiales</taxon>
        <taxon>Oxalobacteraceae</taxon>
        <taxon>Noviherbaspirillum</taxon>
    </lineage>
</organism>
<dbReference type="Gene3D" id="3.10.450.50">
    <property type="match status" value="1"/>
</dbReference>
<accession>A0ABU6JIS4</accession>